<organism evidence="3 4">
    <name type="scientific">Stachybotrys chartarum (strain CBS 109288 / IBT 7711)</name>
    <name type="common">Toxic black mold</name>
    <name type="synonym">Stilbospora chartarum</name>
    <dbReference type="NCBI Taxonomy" id="1280523"/>
    <lineage>
        <taxon>Eukaryota</taxon>
        <taxon>Fungi</taxon>
        <taxon>Dikarya</taxon>
        <taxon>Ascomycota</taxon>
        <taxon>Pezizomycotina</taxon>
        <taxon>Sordariomycetes</taxon>
        <taxon>Hypocreomycetidae</taxon>
        <taxon>Hypocreales</taxon>
        <taxon>Stachybotryaceae</taxon>
        <taxon>Stachybotrys</taxon>
    </lineage>
</organism>
<dbReference type="EMBL" id="KL649652">
    <property type="protein sequence ID" value="KEY63855.1"/>
    <property type="molecule type" value="Genomic_DNA"/>
</dbReference>
<name>A0A084AEX6_STACB</name>
<evidence type="ECO:0000313" key="3">
    <source>
        <dbReference type="EMBL" id="KEY63855.1"/>
    </source>
</evidence>
<feature type="domain" description="Peptidase C14 caspase" evidence="2">
    <location>
        <begin position="10"/>
        <end position="291"/>
    </location>
</feature>
<evidence type="ECO:0000259" key="2">
    <source>
        <dbReference type="Pfam" id="PF00656"/>
    </source>
</evidence>
<dbReference type="GO" id="GO:0006508">
    <property type="term" value="P:proteolysis"/>
    <property type="evidence" value="ECO:0007669"/>
    <property type="project" value="InterPro"/>
</dbReference>
<dbReference type="AlphaFoldDB" id="A0A084AEX6"/>
<evidence type="ECO:0000313" key="4">
    <source>
        <dbReference type="Proteomes" id="UP000028045"/>
    </source>
</evidence>
<protein>
    <recommendedName>
        <fullName evidence="2">Peptidase C14 caspase domain-containing protein</fullName>
    </recommendedName>
</protein>
<dbReference type="Proteomes" id="UP000028045">
    <property type="component" value="Unassembled WGS sequence"/>
</dbReference>
<accession>A0A084AEX6</accession>
<evidence type="ECO:0000256" key="1">
    <source>
        <dbReference type="ARBA" id="ARBA00009005"/>
    </source>
</evidence>
<keyword evidence="4" id="KW-1185">Reference proteome</keyword>
<dbReference type="GO" id="GO:0004197">
    <property type="term" value="F:cysteine-type endopeptidase activity"/>
    <property type="evidence" value="ECO:0007669"/>
    <property type="project" value="InterPro"/>
</dbReference>
<sequence>MSTHNALIKHYALLIGIDAYPERPLRSCVADVGKMKTYLRDVLPNAYIQTLTAAQKTSTGGRSETGGADSRPTLANVISTLDRITNQAQQGDFFYLHYSGHGSREPPTVTSSNEATGDVVLVLFSTCEEDQEIYLYGSDLADCLKGMVDKGIFVTLVLDCCHAGSVYRQGSNVRFLPYSPEVASRSPRIIAKAPVAPSSCQTSRGASMLPNWLVNPDGYAILTACGPLEAAQEFKLDSSGTEREQRYGALSYFLCLALLECGGVGTKHQQVHSLIIAKFRINCPKQNPVLYGNKHQGFFDKYIPRHLSASTAVMSMPGTLNLPLGLAHGCNFGFDNHSSMCHICRAPKFKVALSER</sequence>
<reference evidence="3 4" key="1">
    <citation type="journal article" date="2014" name="BMC Genomics">
        <title>Comparative genome sequencing reveals chemotype-specific gene clusters in the toxigenic black mold Stachybotrys.</title>
        <authorList>
            <person name="Semeiks J."/>
            <person name="Borek D."/>
            <person name="Otwinowski Z."/>
            <person name="Grishin N.V."/>
        </authorList>
    </citation>
    <scope>NUCLEOTIDE SEQUENCE [LARGE SCALE GENOMIC DNA]</scope>
    <source>
        <strain evidence="4">CBS 109288 / IBT 7711</strain>
    </source>
</reference>
<dbReference type="Pfam" id="PF00656">
    <property type="entry name" value="Peptidase_C14"/>
    <property type="match status" value="1"/>
</dbReference>
<proteinExistence type="inferred from homology"/>
<gene>
    <name evidence="3" type="ORF">S7711_10028</name>
</gene>
<dbReference type="Gene3D" id="3.40.50.1460">
    <property type="match status" value="1"/>
</dbReference>
<dbReference type="GO" id="GO:0005737">
    <property type="term" value="C:cytoplasm"/>
    <property type="evidence" value="ECO:0007669"/>
    <property type="project" value="TreeGrafter"/>
</dbReference>
<dbReference type="PANTHER" id="PTHR48104">
    <property type="entry name" value="METACASPASE-4"/>
    <property type="match status" value="1"/>
</dbReference>
<dbReference type="HOGENOM" id="CLU_721582_0_0_1"/>
<dbReference type="InterPro" id="IPR011600">
    <property type="entry name" value="Pept_C14_caspase"/>
</dbReference>
<comment type="similarity">
    <text evidence="1">Belongs to the peptidase C14B family.</text>
</comment>
<dbReference type="OrthoDB" id="3223806at2759"/>
<dbReference type="InterPro" id="IPR050452">
    <property type="entry name" value="Metacaspase"/>
</dbReference>
<dbReference type="PANTHER" id="PTHR48104:SF30">
    <property type="entry name" value="METACASPASE-1"/>
    <property type="match status" value="1"/>
</dbReference>